<proteinExistence type="inferred from homology"/>
<evidence type="ECO:0000256" key="1">
    <source>
        <dbReference type="ARBA" id="ARBA00006643"/>
    </source>
</evidence>
<comment type="similarity">
    <text evidence="1">Belongs to the PPR family. PCMP-H subfamily.</text>
</comment>
<dbReference type="EMBL" id="SZYD01000012">
    <property type="protein sequence ID" value="KAD4584690.1"/>
    <property type="molecule type" value="Genomic_DNA"/>
</dbReference>
<dbReference type="Pfam" id="PF14432">
    <property type="entry name" value="DYW_deaminase"/>
    <property type="match status" value="1"/>
</dbReference>
<reference evidence="3 4" key="1">
    <citation type="submission" date="2019-05" db="EMBL/GenBank/DDBJ databases">
        <title>Mikania micrantha, genome provides insights into the molecular mechanism of rapid growth.</title>
        <authorList>
            <person name="Liu B."/>
        </authorList>
    </citation>
    <scope>NUCLEOTIDE SEQUENCE [LARGE SCALE GENOMIC DNA]</scope>
    <source>
        <strain evidence="3">NLD-2019</strain>
        <tissue evidence="3">Leaf</tissue>
    </source>
</reference>
<dbReference type="Proteomes" id="UP000326396">
    <property type="component" value="Linkage Group LG2"/>
</dbReference>
<accession>A0A5N6NBV5</accession>
<dbReference type="InterPro" id="IPR032867">
    <property type="entry name" value="DYW_dom"/>
</dbReference>
<dbReference type="OrthoDB" id="999954at2759"/>
<comment type="caution">
    <text evidence="3">The sequence shown here is derived from an EMBL/GenBank/DDBJ whole genome shotgun (WGS) entry which is preliminary data.</text>
</comment>
<dbReference type="AlphaFoldDB" id="A0A5N6NBV5"/>
<dbReference type="GO" id="GO:0008270">
    <property type="term" value="F:zinc ion binding"/>
    <property type="evidence" value="ECO:0007669"/>
    <property type="project" value="InterPro"/>
</dbReference>
<feature type="domain" description="DYW" evidence="2">
    <location>
        <begin position="70"/>
        <end position="137"/>
    </location>
</feature>
<evidence type="ECO:0000313" key="3">
    <source>
        <dbReference type="EMBL" id="KAD4584690.1"/>
    </source>
</evidence>
<evidence type="ECO:0000259" key="2">
    <source>
        <dbReference type="Pfam" id="PF14432"/>
    </source>
</evidence>
<keyword evidence="4" id="KW-1185">Reference proteome</keyword>
<organism evidence="3 4">
    <name type="scientific">Mikania micrantha</name>
    <name type="common">bitter vine</name>
    <dbReference type="NCBI Taxonomy" id="192012"/>
    <lineage>
        <taxon>Eukaryota</taxon>
        <taxon>Viridiplantae</taxon>
        <taxon>Streptophyta</taxon>
        <taxon>Embryophyta</taxon>
        <taxon>Tracheophyta</taxon>
        <taxon>Spermatophyta</taxon>
        <taxon>Magnoliopsida</taxon>
        <taxon>eudicotyledons</taxon>
        <taxon>Gunneridae</taxon>
        <taxon>Pentapetalae</taxon>
        <taxon>asterids</taxon>
        <taxon>campanulids</taxon>
        <taxon>Asterales</taxon>
        <taxon>Asteraceae</taxon>
        <taxon>Asteroideae</taxon>
        <taxon>Heliantheae alliance</taxon>
        <taxon>Eupatorieae</taxon>
        <taxon>Mikania</taxon>
    </lineage>
</organism>
<protein>
    <recommendedName>
        <fullName evidence="2">DYW domain-containing protein</fullName>
    </recommendedName>
</protein>
<dbReference type="InterPro" id="IPR046849">
    <property type="entry name" value="E2_motif"/>
</dbReference>
<name>A0A5N6NBV5_9ASTR</name>
<gene>
    <name evidence="3" type="ORF">E3N88_22291</name>
</gene>
<dbReference type="Pfam" id="PF20430">
    <property type="entry name" value="Eplus_motif"/>
    <property type="match status" value="1"/>
</dbReference>
<sequence length="156" mass="18009">MTYAAYGRYEDAARVRKIFREIGVKKETCLSWVEEGNIVHTFSAEDRSHFKSKDIYKKLDELEDEIEKVGYVVDTSYVLRDVGDEEKNMAIRFQSERLAIAFALITFQDRRPIRIMKNLRICGDCHTAIKFKSKCFGIGFIGLRMGNVLVVIIGDK</sequence>
<evidence type="ECO:0000313" key="4">
    <source>
        <dbReference type="Proteomes" id="UP000326396"/>
    </source>
</evidence>